<keyword evidence="1" id="KW-0812">Transmembrane</keyword>
<gene>
    <name evidence="2" type="ORF">FGO68_gene10587</name>
</gene>
<evidence type="ECO:0000313" key="2">
    <source>
        <dbReference type="EMBL" id="TNV74289.1"/>
    </source>
</evidence>
<keyword evidence="1" id="KW-1133">Transmembrane helix</keyword>
<evidence type="ECO:0008006" key="4">
    <source>
        <dbReference type="Google" id="ProtNLM"/>
    </source>
</evidence>
<evidence type="ECO:0000256" key="1">
    <source>
        <dbReference type="SAM" id="Phobius"/>
    </source>
</evidence>
<name>A0A8J8NGG9_HALGN</name>
<evidence type="ECO:0000313" key="3">
    <source>
        <dbReference type="Proteomes" id="UP000785679"/>
    </source>
</evidence>
<accession>A0A8J8NGG9</accession>
<keyword evidence="3" id="KW-1185">Reference proteome</keyword>
<comment type="caution">
    <text evidence="2">The sequence shown here is derived from an EMBL/GenBank/DDBJ whole genome shotgun (WGS) entry which is preliminary data.</text>
</comment>
<dbReference type="AlphaFoldDB" id="A0A8J8NGG9"/>
<dbReference type="EMBL" id="RRYP01017185">
    <property type="protein sequence ID" value="TNV74289.1"/>
    <property type="molecule type" value="Genomic_DNA"/>
</dbReference>
<proteinExistence type="predicted"/>
<protein>
    <recommendedName>
        <fullName evidence="4">Transmembrane protein</fullName>
    </recommendedName>
</protein>
<organism evidence="2 3">
    <name type="scientific">Halteria grandinella</name>
    <dbReference type="NCBI Taxonomy" id="5974"/>
    <lineage>
        <taxon>Eukaryota</taxon>
        <taxon>Sar</taxon>
        <taxon>Alveolata</taxon>
        <taxon>Ciliophora</taxon>
        <taxon>Intramacronucleata</taxon>
        <taxon>Spirotrichea</taxon>
        <taxon>Stichotrichia</taxon>
        <taxon>Sporadotrichida</taxon>
        <taxon>Halteriidae</taxon>
        <taxon>Halteria</taxon>
    </lineage>
</organism>
<keyword evidence="1" id="KW-0472">Membrane</keyword>
<dbReference type="Proteomes" id="UP000785679">
    <property type="component" value="Unassembled WGS sequence"/>
</dbReference>
<reference evidence="2" key="1">
    <citation type="submission" date="2019-06" db="EMBL/GenBank/DDBJ databases">
        <authorList>
            <person name="Zheng W."/>
        </authorList>
    </citation>
    <scope>NUCLEOTIDE SEQUENCE</scope>
    <source>
        <strain evidence="2">QDHG01</strain>
    </source>
</reference>
<feature type="transmembrane region" description="Helical" evidence="1">
    <location>
        <begin position="6"/>
        <end position="28"/>
    </location>
</feature>
<feature type="transmembrane region" description="Helical" evidence="1">
    <location>
        <begin position="73"/>
        <end position="94"/>
    </location>
</feature>
<sequence>MAWSKLKIAIVAVLAVYVVMAIVLWANLIDLWTNCNKTDPSQNNRCVDYPCDYDEQCKSNYCRVKDGKCKESTIQVIGEFMIAIPILICAGFIIQKCKGEEQDNATEVRTKRYLLVPLDDD</sequence>